<name>A0A0D4DBB7_9CAUD</name>
<accession>A0A0D4DBB7</accession>
<evidence type="ECO:0008006" key="4">
    <source>
        <dbReference type="Google" id="ProtNLM"/>
    </source>
</evidence>
<feature type="region of interest" description="Disordered" evidence="1">
    <location>
        <begin position="58"/>
        <end position="85"/>
    </location>
</feature>
<sequence>MTKLCNKCLIEKPFDLFSKDKSKNDGFCTICKDCARANRKAWYEKNKDKVKEYQANYERENRDQVRERSRAWREKNRDHHLSKRRSYHAERYSNDITYSVNHKVRSMLRRVLKATNKPKDFCTFEKIGYTTDDLIQRMEFQFKDGMSWDNFGEWEIDHKIPIAVMVSKGEFRPEIINALSNLQPMWMQQNRSKGARYIG</sequence>
<evidence type="ECO:0000313" key="2">
    <source>
        <dbReference type="EMBL" id="AJT61269.1"/>
    </source>
</evidence>
<reference evidence="2 3" key="1">
    <citation type="submission" date="2015-02" db="EMBL/GenBank/DDBJ databases">
        <title>Complete Genome Sequence of the Acinetobacter phage YMC11/12/R2315.</title>
        <authorList>
            <person name="Jeon J."/>
            <person name="Yong D."/>
            <person name="Lee K."/>
        </authorList>
    </citation>
    <scope>NUCLEOTIDE SEQUENCE [LARGE SCALE GENOMIC DNA]</scope>
</reference>
<gene>
    <name evidence="2" type="ORF">ABA2315_00380</name>
</gene>
<dbReference type="Proteomes" id="UP000201783">
    <property type="component" value="Segment"/>
</dbReference>
<feature type="compositionally biased region" description="Basic and acidic residues" evidence="1">
    <location>
        <begin position="58"/>
        <end position="79"/>
    </location>
</feature>
<dbReference type="GeneID" id="26630556"/>
<dbReference type="KEGG" id="vg:26630556"/>
<dbReference type="RefSeq" id="YP_009203557.1">
    <property type="nucleotide sequence ID" value="NC_028855.1"/>
</dbReference>
<evidence type="ECO:0000313" key="3">
    <source>
        <dbReference type="Proteomes" id="UP000201783"/>
    </source>
</evidence>
<evidence type="ECO:0000256" key="1">
    <source>
        <dbReference type="SAM" id="MobiDB-lite"/>
    </source>
</evidence>
<dbReference type="EMBL" id="KP861229">
    <property type="protein sequence ID" value="AJT61269.1"/>
    <property type="molecule type" value="Genomic_DNA"/>
</dbReference>
<protein>
    <recommendedName>
        <fullName evidence="4">HNH endonuclease</fullName>
    </recommendedName>
</protein>
<organism evidence="2 3">
    <name type="scientific">Acinetobacter phage YMC11/12/R2315</name>
    <dbReference type="NCBI Taxonomy" id="1628720"/>
    <lineage>
        <taxon>Viruses</taxon>
        <taxon>Duplodnaviria</taxon>
        <taxon>Heunggongvirae</taxon>
        <taxon>Uroviricota</taxon>
        <taxon>Caudoviricetes</taxon>
        <taxon>Obolenskvirus</taxon>
        <taxon>Obolenskvirus AbC62</taxon>
    </lineage>
</organism>
<proteinExistence type="predicted"/>